<dbReference type="AlphaFoldDB" id="A0A515EW39"/>
<evidence type="ECO:0000313" key="2">
    <source>
        <dbReference type="Proteomes" id="UP000317365"/>
    </source>
</evidence>
<sequence length="262" mass="28679">MYLLACLCTSGAAWAGRPCEEAAPNVEATIKATQMAERTLEKLDALPDQLVLIGRAGQDLSTYGLDYSHMAFAVRQADGGWSVVHELNTCGTAQSALYEQGMVDFFSDTPFKYQAGIWRVQAAVQERLLRAINGKTAKRLHEAKYNMLAYPFSTKYQNSNAWVLEVLAYGLANEDEVATRTDAQAWLKTAGFVPTTLTIDAMTRLGARISRANIAFDDHPDELRWNGKINTVTVASVIGFLGKTAKACADARCAEETVTLEP</sequence>
<gene>
    <name evidence="1" type="ORF">EXZ61_19670</name>
</gene>
<dbReference type="InterPro" id="IPR014547">
    <property type="entry name" value="UCP028477"/>
</dbReference>
<dbReference type="Pfam" id="PF09916">
    <property type="entry name" value="DUF2145"/>
    <property type="match status" value="1"/>
</dbReference>
<name>A0A515EW39_9BURK</name>
<dbReference type="EMBL" id="CP036282">
    <property type="protein sequence ID" value="QDL56891.1"/>
    <property type="molecule type" value="Genomic_DNA"/>
</dbReference>
<dbReference type="Proteomes" id="UP000317365">
    <property type="component" value="Chromosome"/>
</dbReference>
<accession>A0A515EW39</accession>
<dbReference type="KEGG" id="rhg:EXZ61_19670"/>
<dbReference type="PIRSF" id="PIRSF028477">
    <property type="entry name" value="UCP028477"/>
    <property type="match status" value="1"/>
</dbReference>
<reference evidence="2" key="1">
    <citation type="submission" date="2019-02" db="EMBL/GenBank/DDBJ databases">
        <title>Complete genome sequence of Rhodoferax sp. Gr-4.</title>
        <authorList>
            <person name="Jin L."/>
        </authorList>
    </citation>
    <scope>NUCLEOTIDE SEQUENCE [LARGE SCALE GENOMIC DNA]</scope>
    <source>
        <strain evidence="2">Gr-4</strain>
    </source>
</reference>
<keyword evidence="2" id="KW-1185">Reference proteome</keyword>
<protein>
    <submittedName>
        <fullName evidence="1">DUF2145 domain-containing protein</fullName>
    </submittedName>
</protein>
<organism evidence="1 2">
    <name type="scientific">Rhodoferax aquaticus</name>
    <dbReference type="NCBI Taxonomy" id="2527691"/>
    <lineage>
        <taxon>Bacteria</taxon>
        <taxon>Pseudomonadati</taxon>
        <taxon>Pseudomonadota</taxon>
        <taxon>Betaproteobacteria</taxon>
        <taxon>Burkholderiales</taxon>
        <taxon>Comamonadaceae</taxon>
        <taxon>Rhodoferax</taxon>
    </lineage>
</organism>
<proteinExistence type="predicted"/>
<evidence type="ECO:0000313" key="1">
    <source>
        <dbReference type="EMBL" id="QDL56891.1"/>
    </source>
</evidence>
<reference evidence="2" key="2">
    <citation type="journal article" date="2020" name="Int. J. Syst. Evol. Microbiol.">
        <title>Genomic insights into a novel species Rhodoferax aquaticus sp. nov., isolated from freshwater.</title>
        <authorList>
            <person name="Li T."/>
            <person name="Zhuo Y."/>
            <person name="Jin C.Z."/>
            <person name="Wu X."/>
            <person name="Ko S.R."/>
            <person name="Jin F.J."/>
            <person name="Ahn C.Y."/>
            <person name="Oh H.M."/>
            <person name="Lee H.G."/>
            <person name="Jin L."/>
        </authorList>
    </citation>
    <scope>NUCLEOTIDE SEQUENCE [LARGE SCALE GENOMIC DNA]</scope>
    <source>
        <strain evidence="2">Gr-4</strain>
    </source>
</reference>